<proteinExistence type="inferred from homology"/>
<feature type="domain" description="Acyl-CoA dehydrogenase/oxidase C-terminal" evidence="6">
    <location>
        <begin position="206"/>
        <end position="333"/>
    </location>
</feature>
<evidence type="ECO:0000256" key="2">
    <source>
        <dbReference type="ARBA" id="ARBA00009347"/>
    </source>
</evidence>
<evidence type="ECO:0000256" key="4">
    <source>
        <dbReference type="ARBA" id="ARBA00022827"/>
    </source>
</evidence>
<dbReference type="Gene3D" id="1.10.540.10">
    <property type="entry name" value="Acyl-CoA dehydrogenase/oxidase, N-terminal domain"/>
    <property type="match status" value="1"/>
</dbReference>
<dbReference type="SUPFAM" id="SSF56645">
    <property type="entry name" value="Acyl-CoA dehydrogenase NM domain-like"/>
    <property type="match status" value="1"/>
</dbReference>
<keyword evidence="3" id="KW-0285">Flavoprotein</keyword>
<evidence type="ECO:0000313" key="8">
    <source>
        <dbReference type="Proteomes" id="UP001336020"/>
    </source>
</evidence>
<dbReference type="Pfam" id="PF00441">
    <property type="entry name" value="Acyl-CoA_dh_1"/>
    <property type="match status" value="1"/>
</dbReference>
<dbReference type="RefSeq" id="WP_330134366.1">
    <property type="nucleotide sequence ID" value="NZ_JAUTXY010000007.1"/>
</dbReference>
<dbReference type="EC" id="1.-.-.-" evidence="7"/>
<sequence length="356" mass="37779">MTTVTVDPILADTALQMFAEYCTPERLEQAEKSGWSSDLWSVLEASGLTRVGISESAGGSGGTPAEAAEMVRLAAYSSAPVPLAETVLLAGPLLEAAGLTLPDSALSVALAPGSFDARETCDEWTLTGSQANVPWARVSGHIVVLATSPRGPVVAVVPTERAQIVNGSNLAGEPRDTVTFRDVEIASEAGAVCEDLDADWWIARAAAMRSIQMAGALERAFELSVQHAKDRVQFGRPIASFQAVGQLIAVSGEAVAQARMAAETALASGLAEDAVIAKIIAGEAASVGAANAHQIHGAMGTTRECSLHWFTRRLWSWRDEFGTETYWARLIGRDLSHRDPASVWELITSNTERHME</sequence>
<protein>
    <submittedName>
        <fullName evidence="7">Acyl-CoA dehydrogenase family protein</fullName>
        <ecNumber evidence="7">1.-.-.-</ecNumber>
    </submittedName>
</protein>
<accession>A0ABU7LC36</accession>
<evidence type="ECO:0000256" key="5">
    <source>
        <dbReference type="ARBA" id="ARBA00023002"/>
    </source>
</evidence>
<dbReference type="InterPro" id="IPR009075">
    <property type="entry name" value="AcylCo_DH/oxidase_C"/>
</dbReference>
<keyword evidence="8" id="KW-1185">Reference proteome</keyword>
<reference evidence="7 8" key="1">
    <citation type="submission" date="2023-07" db="EMBL/GenBank/DDBJ databases">
        <authorList>
            <person name="Girao M."/>
            <person name="Carvalho M.F."/>
        </authorList>
    </citation>
    <scope>NUCLEOTIDE SEQUENCE [LARGE SCALE GENOMIC DNA]</scope>
    <source>
        <strain evidence="7 8">YIM65754</strain>
    </source>
</reference>
<dbReference type="PANTHER" id="PTHR43884">
    <property type="entry name" value="ACYL-COA DEHYDROGENASE"/>
    <property type="match status" value="1"/>
</dbReference>
<dbReference type="PANTHER" id="PTHR43884:SF20">
    <property type="entry name" value="ACYL-COA DEHYDROGENASE FADE28"/>
    <property type="match status" value="1"/>
</dbReference>
<dbReference type="InterPro" id="IPR046373">
    <property type="entry name" value="Acyl-CoA_Oxase/DH_mid-dom_sf"/>
</dbReference>
<dbReference type="InterPro" id="IPR037069">
    <property type="entry name" value="AcylCoA_DH/ox_N_sf"/>
</dbReference>
<comment type="caution">
    <text evidence="7">The sequence shown here is derived from an EMBL/GenBank/DDBJ whole genome shotgun (WGS) entry which is preliminary data.</text>
</comment>
<dbReference type="InterPro" id="IPR036250">
    <property type="entry name" value="AcylCo_DH-like_C"/>
</dbReference>
<dbReference type="EMBL" id="JAUTXY010000007">
    <property type="protein sequence ID" value="MEE2059120.1"/>
    <property type="molecule type" value="Genomic_DNA"/>
</dbReference>
<evidence type="ECO:0000313" key="7">
    <source>
        <dbReference type="EMBL" id="MEE2059120.1"/>
    </source>
</evidence>
<evidence type="ECO:0000256" key="1">
    <source>
        <dbReference type="ARBA" id="ARBA00001974"/>
    </source>
</evidence>
<organism evidence="7 8">
    <name type="scientific">Rhodococcus artemisiae</name>
    <dbReference type="NCBI Taxonomy" id="714159"/>
    <lineage>
        <taxon>Bacteria</taxon>
        <taxon>Bacillati</taxon>
        <taxon>Actinomycetota</taxon>
        <taxon>Actinomycetes</taxon>
        <taxon>Mycobacteriales</taxon>
        <taxon>Nocardiaceae</taxon>
        <taxon>Rhodococcus</taxon>
    </lineage>
</organism>
<dbReference type="Gene3D" id="2.40.110.10">
    <property type="entry name" value="Butyryl-CoA Dehydrogenase, subunit A, domain 2"/>
    <property type="match status" value="1"/>
</dbReference>
<dbReference type="Proteomes" id="UP001336020">
    <property type="component" value="Unassembled WGS sequence"/>
</dbReference>
<dbReference type="SUPFAM" id="SSF47203">
    <property type="entry name" value="Acyl-CoA dehydrogenase C-terminal domain-like"/>
    <property type="match status" value="1"/>
</dbReference>
<comment type="cofactor">
    <cofactor evidence="1">
        <name>FAD</name>
        <dbReference type="ChEBI" id="CHEBI:57692"/>
    </cofactor>
</comment>
<keyword evidence="4" id="KW-0274">FAD</keyword>
<dbReference type="Gene3D" id="1.20.140.10">
    <property type="entry name" value="Butyryl-CoA Dehydrogenase, subunit A, domain 3"/>
    <property type="match status" value="1"/>
</dbReference>
<dbReference type="InterPro" id="IPR009100">
    <property type="entry name" value="AcylCoA_DH/oxidase_NM_dom_sf"/>
</dbReference>
<comment type="similarity">
    <text evidence="2">Belongs to the acyl-CoA dehydrogenase family.</text>
</comment>
<dbReference type="GO" id="GO:0016491">
    <property type="term" value="F:oxidoreductase activity"/>
    <property type="evidence" value="ECO:0007669"/>
    <property type="project" value="UniProtKB-KW"/>
</dbReference>
<evidence type="ECO:0000259" key="6">
    <source>
        <dbReference type="Pfam" id="PF00441"/>
    </source>
</evidence>
<name>A0ABU7LC36_9NOCA</name>
<keyword evidence="5 7" id="KW-0560">Oxidoreductase</keyword>
<evidence type="ECO:0000256" key="3">
    <source>
        <dbReference type="ARBA" id="ARBA00022630"/>
    </source>
</evidence>
<gene>
    <name evidence="7" type="ORF">Q7514_16490</name>
</gene>